<feature type="domain" description="Glycosyl hydrolase family 32 N-terminal" evidence="6">
    <location>
        <begin position="20"/>
        <end position="296"/>
    </location>
</feature>
<dbReference type="GO" id="GO:0005987">
    <property type="term" value="P:sucrose catabolic process"/>
    <property type="evidence" value="ECO:0007669"/>
    <property type="project" value="TreeGrafter"/>
</dbReference>
<feature type="signal peptide" evidence="5">
    <location>
        <begin position="1"/>
        <end position="17"/>
    </location>
</feature>
<sequence>MSAFVLIVSIFSLLTSCEDNPTGLLPNNQHWGHATSEDLYHWVDQPIAIYPPTSDSQVFSGCAVIDVDNTSGFFPDQTNGVVAIYTLNSPRGQVQEIAYSCDGGYTFTRFAGNPVIDIGSSSFRDPKVIWHADTKRWVMVVARSSEFLIAIYTSPDLKVWTHTSDFSHRGLLGLEYECPNLVRIPLRDPSGSGPDQGDMYVLTISVNFGSPQGGSTMQYFPGTFDGTDFTPVDGATRFMEFGKDSYAAQFFYGTPDGEDVLLLSWAANAQYAALVPSAQEGWRGAMTLPRRMFLTNASQDPAGWNLVTLPVDPSSVFDTRPSATTHKAWNGNATVEIDLSTIPSGAFYFEICATAIRDLAAPSVDGKDVGAVLTFTLSSLSSDESLSGGFLFALGYAFIDRSGTRGFANPLFTDKFSTSVAPPEDGIWRLSAVFDRSILEVFLNGGAANATVLAYPQMPLTRMAIDSKGLPAEAGVTVTVHGLEGIWSQNGVSGYSRP</sequence>
<dbReference type="InterPro" id="IPR023296">
    <property type="entry name" value="Glyco_hydro_beta-prop_sf"/>
</dbReference>
<dbReference type="Gene3D" id="2.60.120.560">
    <property type="entry name" value="Exo-inulinase, domain 1"/>
    <property type="match status" value="1"/>
</dbReference>
<keyword evidence="3 4" id="KW-0326">Glycosidase</keyword>
<accession>A0A5K1K2X9</accession>
<feature type="domain" description="Glycosyl hydrolase family 32 C-terminal" evidence="7">
    <location>
        <begin position="337"/>
        <end position="469"/>
    </location>
</feature>
<dbReference type="Pfam" id="PF08244">
    <property type="entry name" value="Glyco_hydro_32C"/>
    <property type="match status" value="1"/>
</dbReference>
<dbReference type="GO" id="GO:0004575">
    <property type="term" value="F:sucrose alpha-glucosidase activity"/>
    <property type="evidence" value="ECO:0007669"/>
    <property type="project" value="TreeGrafter"/>
</dbReference>
<evidence type="ECO:0000259" key="6">
    <source>
        <dbReference type="Pfam" id="PF00251"/>
    </source>
</evidence>
<evidence type="ECO:0000259" key="7">
    <source>
        <dbReference type="Pfam" id="PF08244"/>
    </source>
</evidence>
<evidence type="ECO:0000256" key="3">
    <source>
        <dbReference type="ARBA" id="ARBA00023295"/>
    </source>
</evidence>
<dbReference type="CDD" id="cd18622">
    <property type="entry name" value="GH32_Inu-like"/>
    <property type="match status" value="1"/>
</dbReference>
<evidence type="ECO:0000256" key="5">
    <source>
        <dbReference type="SAM" id="SignalP"/>
    </source>
</evidence>
<evidence type="ECO:0000256" key="4">
    <source>
        <dbReference type="RuleBase" id="RU362110"/>
    </source>
</evidence>
<dbReference type="EC" id="3.1.1.-" evidence="8"/>
<proteinExistence type="inferred from homology"/>
<dbReference type="Gene3D" id="2.115.10.20">
    <property type="entry name" value="Glycosyl hydrolase domain, family 43"/>
    <property type="match status" value="1"/>
</dbReference>
<dbReference type="EMBL" id="LR728109">
    <property type="protein sequence ID" value="VWP00040.1"/>
    <property type="molecule type" value="Genomic_DNA"/>
</dbReference>
<name>A0A5K1K2X9_9APHY</name>
<dbReference type="PANTHER" id="PTHR42800:SF2">
    <property type="entry name" value="INVERTASE-RELATED"/>
    <property type="match status" value="1"/>
</dbReference>
<dbReference type="InterPro" id="IPR013148">
    <property type="entry name" value="Glyco_hydro_32_N"/>
</dbReference>
<dbReference type="InterPro" id="IPR001362">
    <property type="entry name" value="Glyco_hydro_32"/>
</dbReference>
<evidence type="ECO:0000313" key="8">
    <source>
        <dbReference type="EMBL" id="VWP00040.1"/>
    </source>
</evidence>
<dbReference type="SUPFAM" id="SSF49899">
    <property type="entry name" value="Concanavalin A-like lectins/glucanases"/>
    <property type="match status" value="1"/>
</dbReference>
<dbReference type="PANTHER" id="PTHR42800">
    <property type="entry name" value="EXOINULINASE INUD (AFU_ORTHOLOGUE AFUA_5G00480)"/>
    <property type="match status" value="1"/>
</dbReference>
<dbReference type="InterPro" id="IPR013320">
    <property type="entry name" value="ConA-like_dom_sf"/>
</dbReference>
<protein>
    <submittedName>
        <fullName evidence="8">Carboxylic ester hydrolase (EC)</fullName>
        <ecNumber evidence="8">3.1.1.-</ecNumber>
    </submittedName>
</protein>
<keyword evidence="2 4" id="KW-0378">Hydrolase</keyword>
<organism evidence="8">
    <name type="scientific">Ganoderma boninense</name>
    <dbReference type="NCBI Taxonomy" id="34458"/>
    <lineage>
        <taxon>Eukaryota</taxon>
        <taxon>Fungi</taxon>
        <taxon>Dikarya</taxon>
        <taxon>Basidiomycota</taxon>
        <taxon>Agaricomycotina</taxon>
        <taxon>Agaricomycetes</taxon>
        <taxon>Polyporales</taxon>
        <taxon>Polyporaceae</taxon>
        <taxon>Ganoderma</taxon>
    </lineage>
</organism>
<evidence type="ECO:0000256" key="2">
    <source>
        <dbReference type="ARBA" id="ARBA00022801"/>
    </source>
</evidence>
<dbReference type="SMART" id="SM00640">
    <property type="entry name" value="Glyco_32"/>
    <property type="match status" value="1"/>
</dbReference>
<dbReference type="AlphaFoldDB" id="A0A5K1K2X9"/>
<dbReference type="SUPFAM" id="SSF75005">
    <property type="entry name" value="Arabinanase/levansucrase/invertase"/>
    <property type="match status" value="1"/>
</dbReference>
<reference evidence="8" key="1">
    <citation type="submission" date="2019-10" db="EMBL/GenBank/DDBJ databases">
        <authorList>
            <person name="Nor Muhammad N."/>
        </authorList>
    </citation>
    <scope>NUCLEOTIDE SEQUENCE</scope>
</reference>
<comment type="similarity">
    <text evidence="1 4">Belongs to the glycosyl hydrolase 32 family.</text>
</comment>
<evidence type="ECO:0000256" key="1">
    <source>
        <dbReference type="ARBA" id="ARBA00009902"/>
    </source>
</evidence>
<gene>
    <name evidence="8" type="primary">Q5XTQ4</name>
</gene>
<keyword evidence="5" id="KW-0732">Signal</keyword>
<dbReference type="Pfam" id="PF00251">
    <property type="entry name" value="Glyco_hydro_32N"/>
    <property type="match status" value="1"/>
</dbReference>
<dbReference type="GO" id="GO:0000324">
    <property type="term" value="C:fungal-type vacuole"/>
    <property type="evidence" value="ECO:0007669"/>
    <property type="project" value="TreeGrafter"/>
</dbReference>
<dbReference type="InterPro" id="IPR013189">
    <property type="entry name" value="Glyco_hydro_32_C"/>
</dbReference>
<feature type="chain" id="PRO_5023934898" evidence="5">
    <location>
        <begin position="18"/>
        <end position="498"/>
    </location>
</feature>